<dbReference type="EC" id="2.5.1.15" evidence="4"/>
<evidence type="ECO:0000256" key="8">
    <source>
        <dbReference type="ARBA" id="ARBA00022909"/>
    </source>
</evidence>
<dbReference type="Pfam" id="PF00809">
    <property type="entry name" value="Pterin_bind"/>
    <property type="match status" value="1"/>
</dbReference>
<dbReference type="InterPro" id="IPR006390">
    <property type="entry name" value="DHP_synth_dom"/>
</dbReference>
<dbReference type="Proteomes" id="UP000000245">
    <property type="component" value="Chromosome"/>
</dbReference>
<evidence type="ECO:0000256" key="2">
    <source>
        <dbReference type="ARBA" id="ARBA00001946"/>
    </source>
</evidence>
<evidence type="ECO:0000256" key="3">
    <source>
        <dbReference type="ARBA" id="ARBA00004763"/>
    </source>
</evidence>
<name>A5FWQ3_ACICJ</name>
<dbReference type="EMBL" id="CP000697">
    <property type="protein sequence ID" value="ABQ30035.1"/>
    <property type="molecule type" value="Genomic_DNA"/>
</dbReference>
<dbReference type="GO" id="GO:0046656">
    <property type="term" value="P:folic acid biosynthetic process"/>
    <property type="evidence" value="ECO:0007669"/>
    <property type="project" value="UniProtKB-KW"/>
</dbReference>
<dbReference type="RefSeq" id="WP_011941803.1">
    <property type="nucleotide sequence ID" value="NC_009484.1"/>
</dbReference>
<keyword evidence="8" id="KW-0289">Folate biosynthesis</keyword>
<proteinExistence type="predicted"/>
<sequence length="278" mass="27818">MTDVAASGWAGFDLARPLVMGILNATPDSFSGGGATQGPSALIETGLAMRAAGAAIIDVGGESTRPGAAVVPPDIEIARIVPVIGGLARDGATVSVDTRNAATMRAALDAGARIVNDVSGLRHDPAAAPLVAAAACPVILMHMRGTPATMSAQAVYDDVVADVLAELAATRDAALAAGIAPAAIALDPGFGFAKRGAQNVALLRALPSFRALGHPVLAGVSRKRFIGELAGEPDPARRDPGSIAAALFAAGRGAAILRVHDVPGTVQALRVWQALADA</sequence>
<keyword evidence="11" id="KW-1185">Reference proteome</keyword>
<dbReference type="InterPro" id="IPR000489">
    <property type="entry name" value="Pterin-binding_dom"/>
</dbReference>
<dbReference type="InterPro" id="IPR011005">
    <property type="entry name" value="Dihydropteroate_synth-like_sf"/>
</dbReference>
<evidence type="ECO:0000256" key="1">
    <source>
        <dbReference type="ARBA" id="ARBA00000012"/>
    </source>
</evidence>
<evidence type="ECO:0000313" key="11">
    <source>
        <dbReference type="Proteomes" id="UP000000245"/>
    </source>
</evidence>
<dbReference type="GO" id="GO:0046654">
    <property type="term" value="P:tetrahydrofolate biosynthetic process"/>
    <property type="evidence" value="ECO:0007669"/>
    <property type="project" value="TreeGrafter"/>
</dbReference>
<dbReference type="PROSITE" id="PS00793">
    <property type="entry name" value="DHPS_2"/>
    <property type="match status" value="1"/>
</dbReference>
<evidence type="ECO:0000256" key="4">
    <source>
        <dbReference type="ARBA" id="ARBA00012458"/>
    </source>
</evidence>
<evidence type="ECO:0000256" key="5">
    <source>
        <dbReference type="ARBA" id="ARBA00022679"/>
    </source>
</evidence>
<dbReference type="GO" id="GO:0005829">
    <property type="term" value="C:cytosol"/>
    <property type="evidence" value="ECO:0007669"/>
    <property type="project" value="TreeGrafter"/>
</dbReference>
<dbReference type="NCBIfam" id="TIGR01496">
    <property type="entry name" value="DHPS"/>
    <property type="match status" value="1"/>
</dbReference>
<dbReference type="AlphaFoldDB" id="A5FWQ3"/>
<dbReference type="eggNOG" id="COG0294">
    <property type="taxonomic scope" value="Bacteria"/>
</dbReference>
<gene>
    <name evidence="10" type="ordered locus">Acry_0816</name>
</gene>
<evidence type="ECO:0000259" key="9">
    <source>
        <dbReference type="PROSITE" id="PS50972"/>
    </source>
</evidence>
<keyword evidence="7" id="KW-0460">Magnesium</keyword>
<keyword evidence="6" id="KW-0479">Metal-binding</keyword>
<feature type="domain" description="Pterin-binding" evidence="9">
    <location>
        <begin position="17"/>
        <end position="270"/>
    </location>
</feature>
<comment type="pathway">
    <text evidence="3">Cofactor biosynthesis; tetrahydrofolate biosynthesis; 7,8-dihydrofolate from 2-amino-4-hydroxy-6-hydroxymethyl-7,8-dihydropteridine diphosphate and 4-aminobenzoate: step 1/2.</text>
</comment>
<keyword evidence="5 10" id="KW-0808">Transferase</keyword>
<protein>
    <recommendedName>
        <fullName evidence="4">dihydropteroate synthase</fullName>
        <ecNumber evidence="4">2.5.1.15</ecNumber>
    </recommendedName>
</protein>
<evidence type="ECO:0000313" key="10">
    <source>
        <dbReference type="EMBL" id="ABQ30035.1"/>
    </source>
</evidence>
<reference evidence="10 11" key="1">
    <citation type="submission" date="2007-05" db="EMBL/GenBank/DDBJ databases">
        <title>Complete sequence of chromosome of Acidiphilium cryptum JF-5.</title>
        <authorList>
            <consortium name="US DOE Joint Genome Institute"/>
            <person name="Copeland A."/>
            <person name="Lucas S."/>
            <person name="Lapidus A."/>
            <person name="Barry K."/>
            <person name="Detter J.C."/>
            <person name="Glavina del Rio T."/>
            <person name="Hammon N."/>
            <person name="Israni S."/>
            <person name="Dalin E."/>
            <person name="Tice H."/>
            <person name="Pitluck S."/>
            <person name="Sims D."/>
            <person name="Brettin T."/>
            <person name="Bruce D."/>
            <person name="Han C."/>
            <person name="Schmutz J."/>
            <person name="Larimer F."/>
            <person name="Land M."/>
            <person name="Hauser L."/>
            <person name="Kyrpides N."/>
            <person name="Kim E."/>
            <person name="Magnuson T."/>
            <person name="Richardson P."/>
        </authorList>
    </citation>
    <scope>NUCLEOTIDE SEQUENCE [LARGE SCALE GENOMIC DNA]</scope>
    <source>
        <strain evidence="10 11">JF-5</strain>
    </source>
</reference>
<evidence type="ECO:0000256" key="7">
    <source>
        <dbReference type="ARBA" id="ARBA00022842"/>
    </source>
</evidence>
<dbReference type="PANTHER" id="PTHR20941">
    <property type="entry name" value="FOLATE SYNTHESIS PROTEINS"/>
    <property type="match status" value="1"/>
</dbReference>
<accession>A5FWQ3</accession>
<dbReference type="Gene3D" id="3.20.20.20">
    <property type="entry name" value="Dihydropteroate synthase-like"/>
    <property type="match status" value="1"/>
</dbReference>
<evidence type="ECO:0000256" key="6">
    <source>
        <dbReference type="ARBA" id="ARBA00022723"/>
    </source>
</evidence>
<dbReference type="SUPFAM" id="SSF51717">
    <property type="entry name" value="Dihydropteroate synthetase-like"/>
    <property type="match status" value="1"/>
</dbReference>
<dbReference type="CDD" id="cd00739">
    <property type="entry name" value="DHPS"/>
    <property type="match status" value="1"/>
</dbReference>
<dbReference type="STRING" id="349163.Acry_0816"/>
<dbReference type="KEGG" id="acr:Acry_0816"/>
<dbReference type="PANTHER" id="PTHR20941:SF1">
    <property type="entry name" value="FOLIC ACID SYNTHESIS PROTEIN FOL1"/>
    <property type="match status" value="1"/>
</dbReference>
<dbReference type="GO" id="GO:0046872">
    <property type="term" value="F:metal ion binding"/>
    <property type="evidence" value="ECO:0007669"/>
    <property type="project" value="UniProtKB-KW"/>
</dbReference>
<dbReference type="GO" id="GO:0004156">
    <property type="term" value="F:dihydropteroate synthase activity"/>
    <property type="evidence" value="ECO:0007669"/>
    <property type="project" value="UniProtKB-EC"/>
</dbReference>
<comment type="catalytic activity">
    <reaction evidence="1">
        <text>(7,8-dihydropterin-6-yl)methyl diphosphate + 4-aminobenzoate = 7,8-dihydropteroate + diphosphate</text>
        <dbReference type="Rhea" id="RHEA:19949"/>
        <dbReference type="ChEBI" id="CHEBI:17836"/>
        <dbReference type="ChEBI" id="CHEBI:17839"/>
        <dbReference type="ChEBI" id="CHEBI:33019"/>
        <dbReference type="ChEBI" id="CHEBI:72950"/>
        <dbReference type="EC" id="2.5.1.15"/>
    </reaction>
</comment>
<dbReference type="InterPro" id="IPR045031">
    <property type="entry name" value="DHP_synth-like"/>
</dbReference>
<comment type="cofactor">
    <cofactor evidence="2">
        <name>Mg(2+)</name>
        <dbReference type="ChEBI" id="CHEBI:18420"/>
    </cofactor>
</comment>
<organism evidence="10 11">
    <name type="scientific">Acidiphilium cryptum (strain JF-5)</name>
    <dbReference type="NCBI Taxonomy" id="349163"/>
    <lineage>
        <taxon>Bacteria</taxon>
        <taxon>Pseudomonadati</taxon>
        <taxon>Pseudomonadota</taxon>
        <taxon>Alphaproteobacteria</taxon>
        <taxon>Acetobacterales</taxon>
        <taxon>Acidocellaceae</taxon>
        <taxon>Acidiphilium</taxon>
    </lineage>
</organism>
<dbReference type="PROSITE" id="PS50972">
    <property type="entry name" value="PTERIN_BINDING"/>
    <property type="match status" value="1"/>
</dbReference>
<dbReference type="HOGENOM" id="CLU_008023_0_1_5"/>